<dbReference type="SUPFAM" id="SSF50969">
    <property type="entry name" value="YVTN repeat-like/Quinoprotein amine dehydrogenase"/>
    <property type="match status" value="1"/>
</dbReference>
<dbReference type="InterPro" id="IPR011044">
    <property type="entry name" value="Quino_amine_DH_bsu"/>
</dbReference>
<accession>A0A7C3UQD6</accession>
<evidence type="ECO:0000313" key="2">
    <source>
        <dbReference type="EMBL" id="HGE99764.1"/>
    </source>
</evidence>
<dbReference type="PANTHER" id="PTHR47197">
    <property type="entry name" value="PROTEIN NIRF"/>
    <property type="match status" value="1"/>
</dbReference>
<dbReference type="AlphaFoldDB" id="A0A7C3UQD6"/>
<protein>
    <submittedName>
        <fullName evidence="2">T9SS type A sorting domain-containing protein</fullName>
    </submittedName>
</protein>
<comment type="caution">
    <text evidence="2">The sequence shown here is derived from an EMBL/GenBank/DDBJ whole genome shotgun (WGS) entry which is preliminary data.</text>
</comment>
<dbReference type="Pfam" id="PF18962">
    <property type="entry name" value="Por_Secre_tail"/>
    <property type="match status" value="1"/>
</dbReference>
<sequence length="858" mass="97495">MRKYILLILLSLLANGQFFEGYIPLPENSPGVGEVGRLVYNWVNNILYVSGCWGEIAFLNGTDLSVRRIISLNSEMTNRVMFWFPENNRVYIPSSLSFTSHDEYFLVFDGENGDLLDTLWVKVSGLYPQRMVYNPNNNRIYINEYRPPLEGHIVVADGRNHTILDTLETFGSPFYLALNPVNNHLYASCLVQKESLGQRYEHFCLNIFDCETNQLIDTTIKGDLFTLDWPDGDLLYNPLSNKIYFDAHTSLLVIDCSQDSVIAEFEGLGDSQLLLNFQKNKVYTSSGYGDSPAIFIVDCERDSIIKVIRNRKVDFYWEWFDLAVYNLINNKVYLATTSESIGGDIEYITIIDGESDSIVAEIPLFSREFGFGMCYDRNHNRIYCAPNSSWESIGLPYILVIDGESNQILDTIVVGTWLGGTTIWNPLNNKLYLTTYKYSAIPVRPGSIVVIDGSTHRVIREIGVDWTPAEFTVNTRWNKVYCILYNRVDEDGAIAVIDGERDTIRTLINLGYFPGGLTYNSTNDKVYCANFLNGVAVVDGQADTIITFVQVPFYPGNVIWHPTLNKVYCGEGDLVGVIDGSTNQLLKVVPGPPYSQVRYALNLRDNKLYITYAEFGPGGGLGIFDCLSDTFIRFYEFRDGCVGVAWAERENKIYFSYWEQNTTGFGVLDGETDSIIRIIQTDVDLYDMLWNPYNNKIYAASTPGGVAVIDCETDSILEVSNLSHYNWGYQPLALNLDNRRIYLASEDASRVFVFRGDSLGILTEPSEKRKDWLRLYPNPARSLLNVFYSLPEGEEGKLEIYDCAGRLLKKVSPLRGSGVYILHLNGNREFRISPGVYFLRFETRKENVTKKFVWQRGL</sequence>
<dbReference type="InterPro" id="IPR026444">
    <property type="entry name" value="Secre_tail"/>
</dbReference>
<reference evidence="2" key="1">
    <citation type="journal article" date="2020" name="mSystems">
        <title>Genome- and Community-Level Interaction Insights into Carbon Utilization and Element Cycling Functions of Hydrothermarchaeota in Hydrothermal Sediment.</title>
        <authorList>
            <person name="Zhou Z."/>
            <person name="Liu Y."/>
            <person name="Xu W."/>
            <person name="Pan J."/>
            <person name="Luo Z.H."/>
            <person name="Li M."/>
        </authorList>
    </citation>
    <scope>NUCLEOTIDE SEQUENCE [LARGE SCALE GENOMIC DNA]</scope>
    <source>
        <strain evidence="2">SpSt-906</strain>
    </source>
</reference>
<proteinExistence type="predicted"/>
<feature type="domain" description="Secretion system C-terminal sorting" evidence="1">
    <location>
        <begin position="775"/>
        <end position="853"/>
    </location>
</feature>
<dbReference type="InterPro" id="IPR051200">
    <property type="entry name" value="Host-pathogen_enzymatic-act"/>
</dbReference>
<dbReference type="SUPFAM" id="SSF51004">
    <property type="entry name" value="C-terminal (heme d1) domain of cytochrome cd1-nitrite reductase"/>
    <property type="match status" value="1"/>
</dbReference>
<dbReference type="EMBL" id="DTMQ01000042">
    <property type="protein sequence ID" value="HGE99764.1"/>
    <property type="molecule type" value="Genomic_DNA"/>
</dbReference>
<evidence type="ECO:0000259" key="1">
    <source>
        <dbReference type="Pfam" id="PF18962"/>
    </source>
</evidence>
<dbReference type="PANTHER" id="PTHR47197:SF3">
    <property type="entry name" value="DIHYDRO-HEME D1 DEHYDROGENASE"/>
    <property type="match status" value="1"/>
</dbReference>
<dbReference type="NCBIfam" id="TIGR04183">
    <property type="entry name" value="Por_Secre_tail"/>
    <property type="match status" value="1"/>
</dbReference>
<dbReference type="InterPro" id="IPR011048">
    <property type="entry name" value="Haem_d1_sf"/>
</dbReference>
<dbReference type="SUPFAM" id="SSF75011">
    <property type="entry name" value="3-carboxy-cis,cis-mucoante lactonizing enzyme"/>
    <property type="match status" value="1"/>
</dbReference>
<name>A0A7C3UQD6_UNCW3</name>
<organism evidence="2">
    <name type="scientific">candidate division WOR-3 bacterium</name>
    <dbReference type="NCBI Taxonomy" id="2052148"/>
    <lineage>
        <taxon>Bacteria</taxon>
        <taxon>Bacteria division WOR-3</taxon>
    </lineage>
</organism>
<dbReference type="InterPro" id="IPR015943">
    <property type="entry name" value="WD40/YVTN_repeat-like_dom_sf"/>
</dbReference>
<dbReference type="Gene3D" id="2.130.10.10">
    <property type="entry name" value="YVTN repeat-like/Quinoprotein amine dehydrogenase"/>
    <property type="match status" value="3"/>
</dbReference>
<gene>
    <name evidence="2" type="ORF">ENX07_06845</name>
</gene>